<evidence type="ECO:0000256" key="1">
    <source>
        <dbReference type="SAM" id="MobiDB-lite"/>
    </source>
</evidence>
<dbReference type="AlphaFoldDB" id="A0A1E4STX1"/>
<gene>
    <name evidence="2" type="ORF">CANARDRAFT_30460</name>
</gene>
<evidence type="ECO:0000313" key="2">
    <source>
        <dbReference type="EMBL" id="ODV82887.1"/>
    </source>
</evidence>
<dbReference type="Proteomes" id="UP000094801">
    <property type="component" value="Unassembled WGS sequence"/>
</dbReference>
<organism evidence="2 3">
    <name type="scientific">[Candida] arabinofermentans NRRL YB-2248</name>
    <dbReference type="NCBI Taxonomy" id="983967"/>
    <lineage>
        <taxon>Eukaryota</taxon>
        <taxon>Fungi</taxon>
        <taxon>Dikarya</taxon>
        <taxon>Ascomycota</taxon>
        <taxon>Saccharomycotina</taxon>
        <taxon>Pichiomycetes</taxon>
        <taxon>Pichiales</taxon>
        <taxon>Pichiaceae</taxon>
        <taxon>Ogataea</taxon>
        <taxon>Ogataea/Candida clade</taxon>
    </lineage>
</organism>
<name>A0A1E4STX1_9ASCO</name>
<evidence type="ECO:0000313" key="3">
    <source>
        <dbReference type="Proteomes" id="UP000094801"/>
    </source>
</evidence>
<keyword evidence="3" id="KW-1185">Reference proteome</keyword>
<protein>
    <submittedName>
        <fullName evidence="2">Uncharacterized protein</fullName>
    </submittedName>
</protein>
<feature type="region of interest" description="Disordered" evidence="1">
    <location>
        <begin position="1"/>
        <end position="25"/>
    </location>
</feature>
<sequence length="187" mass="21873">DFNEHPYSSLPPTHDENTSSPQTRLKPTPFLTYSPLAAMFEAWHKIELFAGLQDRHDKKPLSVSSFSHTSQRFHTNNHNPSVIAPYWKKRTTLTTLEWTKFFQWLGTKRSIMPHFTEWYYHLQVGTPYYNFWDRCRLCSHESEHAGVTHVFFQCPGSKMICQQSISLPPSFLSTQYLINKLSTLSSE</sequence>
<dbReference type="EMBL" id="KV453871">
    <property type="protein sequence ID" value="ODV82887.1"/>
    <property type="molecule type" value="Genomic_DNA"/>
</dbReference>
<reference evidence="3" key="1">
    <citation type="submission" date="2016-04" db="EMBL/GenBank/DDBJ databases">
        <title>Comparative genomics of biotechnologically important yeasts.</title>
        <authorList>
            <consortium name="DOE Joint Genome Institute"/>
            <person name="Riley R."/>
            <person name="Haridas S."/>
            <person name="Wolfe K.H."/>
            <person name="Lopes M.R."/>
            <person name="Hittinger C.T."/>
            <person name="Goker M."/>
            <person name="Salamov A."/>
            <person name="Wisecaver J."/>
            <person name="Long T.M."/>
            <person name="Aerts A.L."/>
            <person name="Barry K."/>
            <person name="Choi C."/>
            <person name="Clum A."/>
            <person name="Coughlan A.Y."/>
            <person name="Deshpande S."/>
            <person name="Douglass A.P."/>
            <person name="Hanson S.J."/>
            <person name="Klenk H.-P."/>
            <person name="Labutti K."/>
            <person name="Lapidus A."/>
            <person name="Lindquist E."/>
            <person name="Lipzen A."/>
            <person name="Meier-Kolthoff J.P."/>
            <person name="Ohm R.A."/>
            <person name="Otillar R.P."/>
            <person name="Pangilinan J."/>
            <person name="Peng Y."/>
            <person name="Rokas A."/>
            <person name="Rosa C.A."/>
            <person name="Scheuner C."/>
            <person name="Sibirny A.A."/>
            <person name="Slot J.C."/>
            <person name="Stielow J.B."/>
            <person name="Sun H."/>
            <person name="Kurtzman C.P."/>
            <person name="Blackwell M."/>
            <person name="Grigoriev I.V."/>
            <person name="Jeffries T.W."/>
        </authorList>
    </citation>
    <scope>NUCLEOTIDE SEQUENCE [LARGE SCALE GENOMIC DNA]</scope>
    <source>
        <strain evidence="3">NRRL YB-2248</strain>
    </source>
</reference>
<proteinExistence type="predicted"/>
<accession>A0A1E4STX1</accession>
<feature type="non-terminal residue" evidence="2">
    <location>
        <position position="1"/>
    </location>
</feature>